<proteinExistence type="predicted"/>
<gene>
    <name evidence="1" type="primary">rimI</name>
    <name evidence="1" type="ORF">JYE49_06535</name>
</gene>
<evidence type="ECO:0000313" key="2">
    <source>
        <dbReference type="Proteomes" id="UP000682782"/>
    </source>
</evidence>
<dbReference type="EMBL" id="CP068393">
    <property type="protein sequence ID" value="QUC68341.1"/>
    <property type="molecule type" value="Genomic_DNA"/>
</dbReference>
<evidence type="ECO:0000313" key="1">
    <source>
        <dbReference type="EMBL" id="QUC68341.1"/>
    </source>
</evidence>
<accession>A0AC61N8U6</accession>
<name>A0AC61N8U6_9FIRM</name>
<organism evidence="1 2">
    <name type="scientific">Aristaeella hokkaidonensis</name>
    <dbReference type="NCBI Taxonomy" id="3046382"/>
    <lineage>
        <taxon>Bacteria</taxon>
        <taxon>Bacillati</taxon>
        <taxon>Bacillota</taxon>
        <taxon>Clostridia</taxon>
        <taxon>Eubacteriales</taxon>
        <taxon>Aristaeellaceae</taxon>
        <taxon>Aristaeella</taxon>
    </lineage>
</organism>
<protein>
    <submittedName>
        <fullName evidence="1">Ribosomal protein S18-alanine N-acetyltransferase</fullName>
    </submittedName>
</protein>
<sequence>MSEPVIRFMRLKDVDQVAEIEQATFARPWSRESFRQEVTRNAVARYLVAEEDGKILGYAGAWIILDESHITNIAVREEARGRGIGKKLTAELLQVLSNLGASYATLEVRVSNLRAQNLYKSLGFVSVGKRKRYYEDNNEDAFLMVCEHMPEVDPDYTEEPWIEKEDEQ</sequence>
<keyword evidence="1" id="KW-0687">Ribonucleoprotein</keyword>
<keyword evidence="2" id="KW-1185">Reference proteome</keyword>
<dbReference type="Proteomes" id="UP000682782">
    <property type="component" value="Chromosome"/>
</dbReference>
<keyword evidence="1" id="KW-0689">Ribosomal protein</keyword>
<reference evidence="1" key="1">
    <citation type="submission" date="2021-01" db="EMBL/GenBank/DDBJ databases">
        <title>Complete genome sequence of Clostridiales bacterium R-7.</title>
        <authorList>
            <person name="Mahoney-Kurpe S.C."/>
            <person name="Palevich N."/>
            <person name="Koike S."/>
            <person name="Moon C.D."/>
            <person name="Attwood G.T."/>
        </authorList>
    </citation>
    <scope>NUCLEOTIDE SEQUENCE</scope>
    <source>
        <strain evidence="1">R-7</strain>
    </source>
</reference>